<sequence length="410" mass="46223">MANQDERMFSEFEDLELGDHNASKDAKDDDDDNFLPERKLAREMNHNELMAQLKDRGATVKGFEDEDAETLQKLLDVEYDEELETKRAERREAKMLAAKQAGLQKRRALMEGQIQEEQIEIEKDGRIEFWLHLLRTNQTPSTARVNLNAVTARSLAKALWNNKSIVSLDVSRMKLSDIAGAYLCRALRNNTSVVKLDLESNYFGPKTCKSLADSLTVNTSVTHVNLESNLLTKGAKGLDISGVQALSEMLKENTTLVYLNMWRCGVASEGGHQIVTGMGGNDTIIFLELGHNGLTQNQERRLAEKLDDNKDRYEAEQEVRRAEEGKASAEAAVAKAEADLKAKQEGVVTWMEEQKLARAMKKRQEMEAAAEEERKQAEIRRVEEEERAKKLAEEEAAKAAKKAKKKGKKK</sequence>
<dbReference type="SUPFAM" id="SSF52047">
    <property type="entry name" value="RNI-like"/>
    <property type="match status" value="1"/>
</dbReference>
<accession>A0ABQ6N7N7</accession>
<evidence type="ECO:0000256" key="1">
    <source>
        <dbReference type="SAM" id="MobiDB-lite"/>
    </source>
</evidence>
<dbReference type="SMART" id="SM00368">
    <property type="entry name" value="LRR_RI"/>
    <property type="match status" value="4"/>
</dbReference>
<dbReference type="PANTHER" id="PTHR24114">
    <property type="entry name" value="LEUCINE RICH REPEAT FAMILY PROTEIN"/>
    <property type="match status" value="1"/>
</dbReference>
<dbReference type="InterPro" id="IPR032675">
    <property type="entry name" value="LRR_dom_sf"/>
</dbReference>
<comment type="caution">
    <text evidence="2">The sequence shown here is derived from an EMBL/GenBank/DDBJ whole genome shotgun (WGS) entry which is preliminary data.</text>
</comment>
<dbReference type="Proteomes" id="UP001165060">
    <property type="component" value="Unassembled WGS sequence"/>
</dbReference>
<name>A0ABQ6N7N7_9STRA</name>
<dbReference type="PANTHER" id="PTHR24114:SF2">
    <property type="entry name" value="F-BOX DOMAIN-CONTAINING PROTEIN-RELATED"/>
    <property type="match status" value="1"/>
</dbReference>
<evidence type="ECO:0000313" key="2">
    <source>
        <dbReference type="EMBL" id="GMI41816.1"/>
    </source>
</evidence>
<organism evidence="2 3">
    <name type="scientific">Tetraparma gracilis</name>
    <dbReference type="NCBI Taxonomy" id="2962635"/>
    <lineage>
        <taxon>Eukaryota</taxon>
        <taxon>Sar</taxon>
        <taxon>Stramenopiles</taxon>
        <taxon>Ochrophyta</taxon>
        <taxon>Bolidophyceae</taxon>
        <taxon>Parmales</taxon>
        <taxon>Triparmaceae</taxon>
        <taxon>Tetraparma</taxon>
    </lineage>
</organism>
<keyword evidence="3" id="KW-1185">Reference proteome</keyword>
<proteinExistence type="predicted"/>
<dbReference type="InterPro" id="IPR052394">
    <property type="entry name" value="LRR-containing"/>
</dbReference>
<reference evidence="2 3" key="1">
    <citation type="journal article" date="2023" name="Commun. Biol.">
        <title>Genome analysis of Parmales, the sister group of diatoms, reveals the evolutionary specialization of diatoms from phago-mixotrophs to photoautotrophs.</title>
        <authorList>
            <person name="Ban H."/>
            <person name="Sato S."/>
            <person name="Yoshikawa S."/>
            <person name="Yamada K."/>
            <person name="Nakamura Y."/>
            <person name="Ichinomiya M."/>
            <person name="Sato N."/>
            <person name="Blanc-Mathieu R."/>
            <person name="Endo H."/>
            <person name="Kuwata A."/>
            <person name="Ogata H."/>
        </authorList>
    </citation>
    <scope>NUCLEOTIDE SEQUENCE [LARGE SCALE GENOMIC DNA]</scope>
</reference>
<feature type="compositionally biased region" description="Basic and acidic residues" evidence="1">
    <location>
        <begin position="1"/>
        <end position="10"/>
    </location>
</feature>
<feature type="compositionally biased region" description="Basic and acidic residues" evidence="1">
    <location>
        <begin position="17"/>
        <end position="27"/>
    </location>
</feature>
<gene>
    <name evidence="2" type="ORF">TeGR_g12538</name>
</gene>
<dbReference type="EMBL" id="BRYB01002244">
    <property type="protein sequence ID" value="GMI41816.1"/>
    <property type="molecule type" value="Genomic_DNA"/>
</dbReference>
<protein>
    <submittedName>
        <fullName evidence="2">Uncharacterized protein</fullName>
    </submittedName>
</protein>
<feature type="region of interest" description="Disordered" evidence="1">
    <location>
        <begin position="1"/>
        <end position="35"/>
    </location>
</feature>
<feature type="region of interest" description="Disordered" evidence="1">
    <location>
        <begin position="361"/>
        <end position="383"/>
    </location>
</feature>
<dbReference type="Gene3D" id="3.80.10.10">
    <property type="entry name" value="Ribonuclease Inhibitor"/>
    <property type="match status" value="2"/>
</dbReference>
<evidence type="ECO:0000313" key="3">
    <source>
        <dbReference type="Proteomes" id="UP001165060"/>
    </source>
</evidence>